<evidence type="ECO:0008006" key="3">
    <source>
        <dbReference type="Google" id="ProtNLM"/>
    </source>
</evidence>
<proteinExistence type="predicted"/>
<evidence type="ECO:0000313" key="1">
    <source>
        <dbReference type="EMBL" id="MDY7226599.1"/>
    </source>
</evidence>
<name>A0ABU5H0E8_9BACT</name>
<evidence type="ECO:0000313" key="2">
    <source>
        <dbReference type="Proteomes" id="UP001291309"/>
    </source>
</evidence>
<dbReference type="EMBL" id="JAXIVS010000003">
    <property type="protein sequence ID" value="MDY7226599.1"/>
    <property type="molecule type" value="Genomic_DNA"/>
</dbReference>
<keyword evidence="2" id="KW-1185">Reference proteome</keyword>
<accession>A0ABU5H0E8</accession>
<sequence>MRASALGLALLLAGCHGVPWRPEAFDRAVRVETLELSFAQDGTGLLSLKLEVRNPASELATLTGVDFELWVEGRRLSAGLQQVEVPLGANGLPHAVALSFPLVSEAVTKTEGSRPLQVGLRGGARFRYGEGTERRAPFHAERALRLEWVPVPEAVLE</sequence>
<dbReference type="Proteomes" id="UP001291309">
    <property type="component" value="Unassembled WGS sequence"/>
</dbReference>
<dbReference type="PROSITE" id="PS51257">
    <property type="entry name" value="PROKAR_LIPOPROTEIN"/>
    <property type="match status" value="1"/>
</dbReference>
<comment type="caution">
    <text evidence="1">The sequence shown here is derived from an EMBL/GenBank/DDBJ whole genome shotgun (WGS) entry which is preliminary data.</text>
</comment>
<protein>
    <recommendedName>
        <fullName evidence="3">Lipoprotein</fullName>
    </recommendedName>
</protein>
<reference evidence="1 2" key="1">
    <citation type="submission" date="2023-12" db="EMBL/GenBank/DDBJ databases">
        <title>the genome sequence of Hyalangium sp. s54d21.</title>
        <authorList>
            <person name="Zhang X."/>
        </authorList>
    </citation>
    <scope>NUCLEOTIDE SEQUENCE [LARGE SCALE GENOMIC DNA]</scope>
    <source>
        <strain evidence="2">s54d21</strain>
    </source>
</reference>
<gene>
    <name evidence="1" type="ORF">SYV04_09385</name>
</gene>
<dbReference type="SUPFAM" id="SSF117070">
    <property type="entry name" value="LEA14-like"/>
    <property type="match status" value="1"/>
</dbReference>
<organism evidence="1 2">
    <name type="scientific">Hyalangium rubrum</name>
    <dbReference type="NCBI Taxonomy" id="3103134"/>
    <lineage>
        <taxon>Bacteria</taxon>
        <taxon>Pseudomonadati</taxon>
        <taxon>Myxococcota</taxon>
        <taxon>Myxococcia</taxon>
        <taxon>Myxococcales</taxon>
        <taxon>Cystobacterineae</taxon>
        <taxon>Archangiaceae</taxon>
        <taxon>Hyalangium</taxon>
    </lineage>
</organism>
<dbReference type="RefSeq" id="WP_321545330.1">
    <property type="nucleotide sequence ID" value="NZ_JAXIVS010000003.1"/>
</dbReference>